<reference evidence="3" key="1">
    <citation type="journal article" date="2011" name="Nat. Biotechnol.">
        <title>The genomic sequence of the Chinese hamster ovary (CHO)-K1 cell line.</title>
        <authorList>
            <person name="Xu X."/>
            <person name="Nagarajan H."/>
            <person name="Lewis N.E."/>
            <person name="Pan S."/>
            <person name="Cai Z."/>
            <person name="Liu X."/>
            <person name="Chen W."/>
            <person name="Xie M."/>
            <person name="Wang W."/>
            <person name="Hammond S."/>
            <person name="Andersen M.R."/>
            <person name="Neff N."/>
            <person name="Passarelli B."/>
            <person name="Koh W."/>
            <person name="Fan H.C."/>
            <person name="Wang J."/>
            <person name="Gui Y."/>
            <person name="Lee K.H."/>
            <person name="Betenbaugh M.J."/>
            <person name="Quake S.R."/>
            <person name="Famili I."/>
            <person name="Palsson B.O."/>
            <person name="Wang J."/>
        </authorList>
    </citation>
    <scope>NUCLEOTIDE SEQUENCE [LARGE SCALE GENOMIC DNA]</scope>
    <source>
        <strain evidence="3">CHO K1 cell line</strain>
    </source>
</reference>
<feature type="region of interest" description="Disordered" evidence="1">
    <location>
        <begin position="1"/>
        <end position="58"/>
    </location>
</feature>
<evidence type="ECO:0000256" key="1">
    <source>
        <dbReference type="SAM" id="MobiDB-lite"/>
    </source>
</evidence>
<dbReference type="EMBL" id="JH000276">
    <property type="protein sequence ID" value="EGW01347.1"/>
    <property type="molecule type" value="Genomic_DNA"/>
</dbReference>
<evidence type="ECO:0000313" key="2">
    <source>
        <dbReference type="EMBL" id="EGW01347.1"/>
    </source>
</evidence>
<name>G3HC87_CRIGR</name>
<organism evidence="2 3">
    <name type="scientific">Cricetulus griseus</name>
    <name type="common">Chinese hamster</name>
    <name type="synonym">Cricetulus barabensis griseus</name>
    <dbReference type="NCBI Taxonomy" id="10029"/>
    <lineage>
        <taxon>Eukaryota</taxon>
        <taxon>Metazoa</taxon>
        <taxon>Chordata</taxon>
        <taxon>Craniata</taxon>
        <taxon>Vertebrata</taxon>
        <taxon>Euteleostomi</taxon>
        <taxon>Mammalia</taxon>
        <taxon>Eutheria</taxon>
        <taxon>Euarchontoglires</taxon>
        <taxon>Glires</taxon>
        <taxon>Rodentia</taxon>
        <taxon>Myomorpha</taxon>
        <taxon>Muroidea</taxon>
        <taxon>Cricetidae</taxon>
        <taxon>Cricetinae</taxon>
        <taxon>Cricetulus</taxon>
    </lineage>
</organism>
<evidence type="ECO:0000313" key="3">
    <source>
        <dbReference type="Proteomes" id="UP000001075"/>
    </source>
</evidence>
<dbReference type="InParanoid" id="G3HC87"/>
<protein>
    <submittedName>
        <fullName evidence="2">Uncharacterized protein</fullName>
    </submittedName>
</protein>
<gene>
    <name evidence="2" type="ORF">I79_008091</name>
</gene>
<accession>G3HC87</accession>
<dbReference type="Proteomes" id="UP000001075">
    <property type="component" value="Unassembled WGS sequence"/>
</dbReference>
<sequence length="58" mass="5827">MAGGLGRVSTAVPAPSSFLPFTVPESGPLGTWNLQPSGMQEKGGEPRFRSEPGGGLGA</sequence>
<dbReference type="AlphaFoldDB" id="G3HC87"/>
<proteinExistence type="predicted"/>